<evidence type="ECO:0000313" key="2">
    <source>
        <dbReference type="Proteomes" id="UP001193734"/>
    </source>
</evidence>
<comment type="caution">
    <text evidence="1">The sequence shown here is derived from an EMBL/GenBank/DDBJ whole genome shotgun (WGS) entry which is preliminary data.</text>
</comment>
<proteinExistence type="predicted"/>
<dbReference type="InterPro" id="IPR008651">
    <property type="entry name" value="Uncharacterised_HicB"/>
</dbReference>
<dbReference type="InterPro" id="IPR035069">
    <property type="entry name" value="TTHA1013/TTHA0281-like"/>
</dbReference>
<dbReference type="GeneID" id="82158737"/>
<sequence>MKTLNYKGYIGSIEVSEEDNCLFGKILDLPNDTMISYEGETVEQLKSDFMEAVDAYIAYCKENGIAPHKSYSGSLNIRVSSETHSRIAYLAQQTGVSINAFIRQILDKQIAAMSL</sequence>
<protein>
    <submittedName>
        <fullName evidence="1">Type II toxin-antitoxin system HicB family antitoxin</fullName>
    </submittedName>
</protein>
<reference evidence="1 2" key="1">
    <citation type="submission" date="2020-05" db="EMBL/GenBank/DDBJ databases">
        <title>Distinct polysaccharide utilization as determinants for interspecies competition between intestinal Prevotella spp.</title>
        <authorList>
            <person name="Galvez E.J.C."/>
            <person name="Iljazovic A."/>
            <person name="Strowig T."/>
        </authorList>
    </citation>
    <scope>NUCLEOTIDE SEQUENCE [LARGE SCALE GENOMIC DNA]</scope>
    <source>
        <strain evidence="1 2">PROD</strain>
    </source>
</reference>
<organism evidence="1 2">
    <name type="scientific">Xylanibacter rodentium</name>
    <dbReference type="NCBI Taxonomy" id="2736289"/>
    <lineage>
        <taxon>Bacteria</taxon>
        <taxon>Pseudomonadati</taxon>
        <taxon>Bacteroidota</taxon>
        <taxon>Bacteroidia</taxon>
        <taxon>Bacteroidales</taxon>
        <taxon>Prevotellaceae</taxon>
        <taxon>Xylanibacter</taxon>
    </lineage>
</organism>
<dbReference type="RefSeq" id="WP_172178682.1">
    <property type="nucleotide sequence ID" value="NZ_CASGIA010000042.1"/>
</dbReference>
<keyword evidence="2" id="KW-1185">Reference proteome</keyword>
<evidence type="ECO:0000313" key="1">
    <source>
        <dbReference type="EMBL" id="NPE15274.1"/>
    </source>
</evidence>
<dbReference type="Pfam" id="PF05534">
    <property type="entry name" value="HicB"/>
    <property type="match status" value="1"/>
</dbReference>
<dbReference type="Proteomes" id="UP001193734">
    <property type="component" value="Unassembled WGS sequence"/>
</dbReference>
<dbReference type="SUPFAM" id="SSF143100">
    <property type="entry name" value="TTHA1013/TTHA0281-like"/>
    <property type="match status" value="1"/>
</dbReference>
<dbReference type="SUPFAM" id="SSF47598">
    <property type="entry name" value="Ribbon-helix-helix"/>
    <property type="match status" value="1"/>
</dbReference>
<gene>
    <name evidence="1" type="ORF">HPS55_13255</name>
</gene>
<name>A0ABX2AXQ0_9BACT</name>
<accession>A0ABX2AXQ0</accession>
<dbReference type="InterPro" id="IPR010985">
    <property type="entry name" value="Ribbon_hlx_hlx"/>
</dbReference>
<dbReference type="EMBL" id="JABKKE010000034">
    <property type="protein sequence ID" value="NPE15274.1"/>
    <property type="molecule type" value="Genomic_DNA"/>
</dbReference>